<evidence type="ECO:0000313" key="1">
    <source>
        <dbReference type="EMBL" id="KAJ8615086.1"/>
    </source>
</evidence>
<name>A0ACC2K1T1_PERAE</name>
<gene>
    <name evidence="1" type="ORF">MRB53_034458</name>
</gene>
<accession>A0ACC2K1T1</accession>
<dbReference type="Proteomes" id="UP001234297">
    <property type="component" value="Chromosome 12"/>
</dbReference>
<proteinExistence type="predicted"/>
<dbReference type="EMBL" id="CM056820">
    <property type="protein sequence ID" value="KAJ8615086.1"/>
    <property type="molecule type" value="Genomic_DNA"/>
</dbReference>
<comment type="caution">
    <text evidence="1">The sequence shown here is derived from an EMBL/GenBank/DDBJ whole genome shotgun (WGS) entry which is preliminary data.</text>
</comment>
<reference evidence="1 2" key="1">
    <citation type="journal article" date="2022" name="Hortic Res">
        <title>A haplotype resolved chromosomal level avocado genome allows analysis of novel avocado genes.</title>
        <authorList>
            <person name="Nath O."/>
            <person name="Fletcher S.J."/>
            <person name="Hayward A."/>
            <person name="Shaw L.M."/>
            <person name="Masouleh A.K."/>
            <person name="Furtado A."/>
            <person name="Henry R.J."/>
            <person name="Mitter N."/>
        </authorList>
    </citation>
    <scope>NUCLEOTIDE SEQUENCE [LARGE SCALE GENOMIC DNA]</scope>
    <source>
        <strain evidence="2">cv. Hass</strain>
    </source>
</reference>
<organism evidence="1 2">
    <name type="scientific">Persea americana</name>
    <name type="common">Avocado</name>
    <dbReference type="NCBI Taxonomy" id="3435"/>
    <lineage>
        <taxon>Eukaryota</taxon>
        <taxon>Viridiplantae</taxon>
        <taxon>Streptophyta</taxon>
        <taxon>Embryophyta</taxon>
        <taxon>Tracheophyta</taxon>
        <taxon>Spermatophyta</taxon>
        <taxon>Magnoliopsida</taxon>
        <taxon>Magnoliidae</taxon>
        <taxon>Laurales</taxon>
        <taxon>Lauraceae</taxon>
        <taxon>Persea</taxon>
    </lineage>
</organism>
<keyword evidence="2" id="KW-1185">Reference proteome</keyword>
<sequence length="252" mass="27317">MLSRGGEDINHVWLIEIIGRCRGNRHTCKNPYGPEPSPSLSSSSPSLSSSLQKLSAVSRERKNEKKKKKNPRALLTDDSSRITFDRGIAETMVHLILRPCGAITGEMQPQGQTDIKMGVRCYTIGIRSARKALLKIHIGEHQLCFYIRSHQKRGVPECHDSAFLLTIGVVVGSVGLELELEGIGSVEVAMVRFELEGSGSMELTCEELSSVGLEVKRFVSIGLGNNDGLGSVGLELDGPGLEIDGLCSFGLD</sequence>
<evidence type="ECO:0000313" key="2">
    <source>
        <dbReference type="Proteomes" id="UP001234297"/>
    </source>
</evidence>
<protein>
    <submittedName>
        <fullName evidence="1">Uncharacterized protein</fullName>
    </submittedName>
</protein>